<dbReference type="GO" id="GO:0046464">
    <property type="term" value="P:acylglycerol catabolic process"/>
    <property type="evidence" value="ECO:0007669"/>
    <property type="project" value="TreeGrafter"/>
</dbReference>
<dbReference type="RefSeq" id="WP_151177931.1">
    <property type="nucleotide sequence ID" value="NZ_CP042906.1"/>
</dbReference>
<feature type="domain" description="AB hydrolase-1" evidence="1">
    <location>
        <begin position="32"/>
        <end position="271"/>
    </location>
</feature>
<dbReference type="Pfam" id="PF12697">
    <property type="entry name" value="Abhydrolase_6"/>
    <property type="match status" value="1"/>
</dbReference>
<dbReference type="InterPro" id="IPR050266">
    <property type="entry name" value="AB_hydrolase_sf"/>
</dbReference>
<dbReference type="KEGG" id="htq:FRZ44_30040"/>
<keyword evidence="2" id="KW-0378">Hydrolase</keyword>
<dbReference type="Gene3D" id="3.40.50.1820">
    <property type="entry name" value="alpha/beta hydrolase"/>
    <property type="match status" value="1"/>
</dbReference>
<dbReference type="Proteomes" id="UP000326202">
    <property type="component" value="Chromosome"/>
</dbReference>
<dbReference type="InterPro" id="IPR029058">
    <property type="entry name" value="AB_hydrolase_fold"/>
</dbReference>
<protein>
    <submittedName>
        <fullName evidence="2">Alpha/beta hydrolase</fullName>
    </submittedName>
</protein>
<dbReference type="EMBL" id="CP042906">
    <property type="protein sequence ID" value="QEX17701.1"/>
    <property type="molecule type" value="Genomic_DNA"/>
</dbReference>
<proteinExistence type="predicted"/>
<evidence type="ECO:0000313" key="3">
    <source>
        <dbReference type="Proteomes" id="UP000326202"/>
    </source>
</evidence>
<sequence>MQSNRVLCLNPFGFHNTHYTEWGDGSADRTAICVHGLTRNARDFDPLAAALSARWRVACPDIAGRGQSDWLPVASAYNYPQYCADMTVLIGRLGAETVDWVGTSMGGLIGMMMAAHPNSPVRRLVLNDVGPFIAKSALQRIATYVGQRPRFESLPALEAYLRQVYAPFGKLTDEDWRSMAEYSQRAAPDGGILLHHDPKIAENAQAGANQDIDLWALWDKIACPVLLIRGTQSDLLSKATAEEMTRRGPRARLVEIAEAGHAPALRSAEQIALIRDFLGTA</sequence>
<dbReference type="PANTHER" id="PTHR43798">
    <property type="entry name" value="MONOACYLGLYCEROL LIPASE"/>
    <property type="match status" value="1"/>
</dbReference>
<dbReference type="GO" id="GO:0047372">
    <property type="term" value="F:monoacylglycerol lipase activity"/>
    <property type="evidence" value="ECO:0007669"/>
    <property type="project" value="TreeGrafter"/>
</dbReference>
<reference evidence="2 3" key="1">
    <citation type="submission" date="2019-08" db="EMBL/GenBank/DDBJ databases">
        <title>Hyperibacter terrae gen. nov., sp. nov. and Hyperibacter viscosus sp. nov., two new members in the family Rhodospirillaceae isolated from the rhizosphere of Hypericum perforatum.</title>
        <authorList>
            <person name="Noviana Z."/>
        </authorList>
    </citation>
    <scope>NUCLEOTIDE SEQUENCE [LARGE SCALE GENOMIC DNA]</scope>
    <source>
        <strain evidence="2 3">R5913</strain>
    </source>
</reference>
<evidence type="ECO:0000313" key="2">
    <source>
        <dbReference type="EMBL" id="QEX17701.1"/>
    </source>
</evidence>
<dbReference type="SUPFAM" id="SSF53474">
    <property type="entry name" value="alpha/beta-Hydrolases"/>
    <property type="match status" value="1"/>
</dbReference>
<name>A0A5J6MKH7_9PROT</name>
<dbReference type="PANTHER" id="PTHR43798:SF33">
    <property type="entry name" value="HYDROLASE, PUTATIVE (AFU_ORTHOLOGUE AFUA_2G14860)-RELATED"/>
    <property type="match status" value="1"/>
</dbReference>
<dbReference type="AlphaFoldDB" id="A0A5J6MKH7"/>
<dbReference type="GO" id="GO:0016020">
    <property type="term" value="C:membrane"/>
    <property type="evidence" value="ECO:0007669"/>
    <property type="project" value="TreeGrafter"/>
</dbReference>
<organism evidence="2 3">
    <name type="scientific">Hypericibacter terrae</name>
    <dbReference type="NCBI Taxonomy" id="2602015"/>
    <lineage>
        <taxon>Bacteria</taxon>
        <taxon>Pseudomonadati</taxon>
        <taxon>Pseudomonadota</taxon>
        <taxon>Alphaproteobacteria</taxon>
        <taxon>Rhodospirillales</taxon>
        <taxon>Dongiaceae</taxon>
        <taxon>Hypericibacter</taxon>
    </lineage>
</organism>
<gene>
    <name evidence="2" type="ORF">FRZ44_30040</name>
</gene>
<evidence type="ECO:0000259" key="1">
    <source>
        <dbReference type="Pfam" id="PF12697"/>
    </source>
</evidence>
<dbReference type="OrthoDB" id="9791366at2"/>
<accession>A0A5J6MKH7</accession>
<dbReference type="InterPro" id="IPR000073">
    <property type="entry name" value="AB_hydrolase_1"/>
</dbReference>
<keyword evidence="3" id="KW-1185">Reference proteome</keyword>